<dbReference type="GO" id="GO:0016787">
    <property type="term" value="F:hydrolase activity"/>
    <property type="evidence" value="ECO:0007669"/>
    <property type="project" value="InterPro"/>
</dbReference>
<dbReference type="InterPro" id="IPR029058">
    <property type="entry name" value="AB_hydrolase_fold"/>
</dbReference>
<dbReference type="PANTHER" id="PTHR23024:SF532">
    <property type="entry name" value="2-HYDROXYISOFLAVANONE DEHYDRATASE-LIKE"/>
    <property type="match status" value="1"/>
</dbReference>
<sequence length="300" mass="33234">MGSVGNEITHEFRFFRVYRDGRIEKFIPTHKIPPFNDPITGVQSKDVVISNKPPVSARIFLPRIIDTTRKLPVLFYIHGGAFCFESAFSPMYHKHVASLAAKANAIAVSVEYGLFPERPPPACYEDSWAGLQWIASHANGNGPEPWLNEHADLNRVFVGGDSGGGNISHTLAVRVGSIGLPGLKVIGAILVHPYFGGMEDDEMWLYMFPTSGGLEDPRLKPPVEDLSRLGCERMLIFFAENDHLRGVGGSYYEELKNSGWGGSVEVVEHRGEDHVFHLMKPDSENAVDLLNKFASFIVQV</sequence>
<accession>A0A2I4FVA3</accession>
<dbReference type="InterPro" id="IPR013094">
    <property type="entry name" value="AB_hydrolase_3"/>
</dbReference>
<dbReference type="InterPro" id="IPR050466">
    <property type="entry name" value="Carboxylest/Gibb_receptor"/>
</dbReference>
<dbReference type="Pfam" id="PF07859">
    <property type="entry name" value="Abhydrolase_3"/>
    <property type="match status" value="2"/>
</dbReference>
<evidence type="ECO:0000256" key="1">
    <source>
        <dbReference type="ARBA" id="ARBA00010515"/>
    </source>
</evidence>
<dbReference type="KEGG" id="jre:109002337"/>
<dbReference type="OrthoDB" id="408631at2759"/>
<protein>
    <submittedName>
        <fullName evidence="4 5">2-hydroxyisoflavanone dehydratase-like</fullName>
    </submittedName>
</protein>
<reference evidence="4 5" key="1">
    <citation type="submission" date="2025-04" db="UniProtKB">
        <authorList>
            <consortium name="RefSeq"/>
        </authorList>
    </citation>
    <scope>IDENTIFICATION</scope>
    <source>
        <tissue evidence="4 5">Leaves</tissue>
    </source>
</reference>
<dbReference type="AlphaFoldDB" id="A0A2I4FVA3"/>
<evidence type="ECO:0000313" key="3">
    <source>
        <dbReference type="Proteomes" id="UP000235220"/>
    </source>
</evidence>
<gene>
    <name evidence="4 5" type="primary">LOC109002337</name>
</gene>
<comment type="similarity">
    <text evidence="1">Belongs to the 'GDXG' lipolytic enzyme family.</text>
</comment>
<dbReference type="SUPFAM" id="SSF53474">
    <property type="entry name" value="alpha/beta-Hydrolases"/>
    <property type="match status" value="1"/>
</dbReference>
<dbReference type="GeneID" id="109002337"/>
<dbReference type="STRING" id="51240.A0A2I4FVA3"/>
<dbReference type="PANTHER" id="PTHR23024">
    <property type="entry name" value="ARYLACETAMIDE DEACETYLASE"/>
    <property type="match status" value="1"/>
</dbReference>
<dbReference type="Proteomes" id="UP000235220">
    <property type="component" value="Chromosome 13"/>
</dbReference>
<dbReference type="RefSeq" id="XP_018835578.1">
    <property type="nucleotide sequence ID" value="XM_018980033.2"/>
</dbReference>
<name>A0A2I4FVA3_JUGRE</name>
<feature type="domain" description="Alpha/beta hydrolase fold-3" evidence="2">
    <location>
        <begin position="74"/>
        <end position="198"/>
    </location>
</feature>
<keyword evidence="3" id="KW-1185">Reference proteome</keyword>
<dbReference type="Gramene" id="Jr13_05980_p1">
    <property type="protein sequence ID" value="cds.Jr13_05980_p1"/>
    <property type="gene ID" value="Jr13_05980"/>
</dbReference>
<organism evidence="3 4">
    <name type="scientific">Juglans regia</name>
    <name type="common">English walnut</name>
    <dbReference type="NCBI Taxonomy" id="51240"/>
    <lineage>
        <taxon>Eukaryota</taxon>
        <taxon>Viridiplantae</taxon>
        <taxon>Streptophyta</taxon>
        <taxon>Embryophyta</taxon>
        <taxon>Tracheophyta</taxon>
        <taxon>Spermatophyta</taxon>
        <taxon>Magnoliopsida</taxon>
        <taxon>eudicotyledons</taxon>
        <taxon>Gunneridae</taxon>
        <taxon>Pentapetalae</taxon>
        <taxon>rosids</taxon>
        <taxon>fabids</taxon>
        <taxon>Fagales</taxon>
        <taxon>Juglandaceae</taxon>
        <taxon>Juglans</taxon>
    </lineage>
</organism>
<evidence type="ECO:0000259" key="2">
    <source>
        <dbReference type="Pfam" id="PF07859"/>
    </source>
</evidence>
<feature type="domain" description="Alpha/beta hydrolase fold-3" evidence="2">
    <location>
        <begin position="202"/>
        <end position="277"/>
    </location>
</feature>
<evidence type="ECO:0000313" key="5">
    <source>
        <dbReference type="RefSeq" id="XP_018835579.1"/>
    </source>
</evidence>
<proteinExistence type="inferred from homology"/>
<dbReference type="Gene3D" id="3.40.50.1820">
    <property type="entry name" value="alpha/beta hydrolase"/>
    <property type="match status" value="1"/>
</dbReference>
<evidence type="ECO:0000313" key="4">
    <source>
        <dbReference type="RefSeq" id="XP_018835578.1"/>
    </source>
</evidence>
<dbReference type="RefSeq" id="XP_018835579.1">
    <property type="nucleotide sequence ID" value="XM_018980034.2"/>
</dbReference>